<sequence>MLAGAGVAALTLMACYGAPPCEDPQCQPDYPDAGSEDGGR</sequence>
<comment type="caution">
    <text evidence="1">The sequence shown here is derived from an EMBL/GenBank/DDBJ whole genome shotgun (WGS) entry which is preliminary data.</text>
</comment>
<evidence type="ECO:0000313" key="1">
    <source>
        <dbReference type="EMBL" id="KFE66077.1"/>
    </source>
</evidence>
<protein>
    <submittedName>
        <fullName evidence="1">Uncharacterized protein</fullName>
    </submittedName>
</protein>
<dbReference type="AlphaFoldDB" id="A0A085WEG4"/>
<organism evidence="1 2">
    <name type="scientific">Hyalangium minutum</name>
    <dbReference type="NCBI Taxonomy" id="394096"/>
    <lineage>
        <taxon>Bacteria</taxon>
        <taxon>Pseudomonadati</taxon>
        <taxon>Myxococcota</taxon>
        <taxon>Myxococcia</taxon>
        <taxon>Myxococcales</taxon>
        <taxon>Cystobacterineae</taxon>
        <taxon>Archangiaceae</taxon>
        <taxon>Hyalangium</taxon>
    </lineage>
</organism>
<proteinExistence type="predicted"/>
<gene>
    <name evidence="1" type="ORF">DB31_1142</name>
</gene>
<keyword evidence="2" id="KW-1185">Reference proteome</keyword>
<dbReference type="Proteomes" id="UP000028725">
    <property type="component" value="Unassembled WGS sequence"/>
</dbReference>
<evidence type="ECO:0000313" key="2">
    <source>
        <dbReference type="Proteomes" id="UP000028725"/>
    </source>
</evidence>
<name>A0A085WEG4_9BACT</name>
<accession>A0A085WEG4</accession>
<reference evidence="1 2" key="1">
    <citation type="submission" date="2014-04" db="EMBL/GenBank/DDBJ databases">
        <title>Genome assembly of Hyalangium minutum DSM 14724.</title>
        <authorList>
            <person name="Sharma G."/>
            <person name="Subramanian S."/>
        </authorList>
    </citation>
    <scope>NUCLEOTIDE SEQUENCE [LARGE SCALE GENOMIC DNA]</scope>
    <source>
        <strain evidence="1 2">DSM 14724</strain>
    </source>
</reference>
<dbReference type="STRING" id="394096.DB31_1142"/>
<dbReference type="EMBL" id="JMCB01000011">
    <property type="protein sequence ID" value="KFE66077.1"/>
    <property type="molecule type" value="Genomic_DNA"/>
</dbReference>